<feature type="domain" description="Gfo/Idh/MocA-like oxidoreductase N-terminal" evidence="2">
    <location>
        <begin position="8"/>
        <end position="122"/>
    </location>
</feature>
<dbReference type="EMBL" id="BARS01018168">
    <property type="protein sequence ID" value="GAF91468.1"/>
    <property type="molecule type" value="Genomic_DNA"/>
</dbReference>
<dbReference type="PANTHER" id="PTHR43818">
    <property type="entry name" value="BCDNA.GH03377"/>
    <property type="match status" value="1"/>
</dbReference>
<sequence length="170" mass="18733">MAERREIGFGVVGLGMGKHHALAITNAKGAELAAVCDVDAERLKQVMAQYGCRGYAEYKDLLADEDVEVVAICTPSGMHVDMALEAVALGKHLIVEKPVDVHVEKIERLIEAGKEAGVKMQAIFQSRTVPLHRRMKEAIDGGRLGKLIGVHAMLPWYRKQSYYEGPHGNW</sequence>
<dbReference type="PANTHER" id="PTHR43818:SF11">
    <property type="entry name" value="BCDNA.GH03377"/>
    <property type="match status" value="1"/>
</dbReference>
<dbReference type="GO" id="GO:0000166">
    <property type="term" value="F:nucleotide binding"/>
    <property type="evidence" value="ECO:0007669"/>
    <property type="project" value="InterPro"/>
</dbReference>
<evidence type="ECO:0000313" key="3">
    <source>
        <dbReference type="EMBL" id="GAF91468.1"/>
    </source>
</evidence>
<dbReference type="Gene3D" id="3.40.50.720">
    <property type="entry name" value="NAD(P)-binding Rossmann-like Domain"/>
    <property type="match status" value="1"/>
</dbReference>
<dbReference type="AlphaFoldDB" id="X0TD85"/>
<dbReference type="InterPro" id="IPR050463">
    <property type="entry name" value="Gfo/Idh/MocA_oxidrdct_glycsds"/>
</dbReference>
<protein>
    <recommendedName>
        <fullName evidence="2">Gfo/Idh/MocA-like oxidoreductase N-terminal domain-containing protein</fullName>
    </recommendedName>
</protein>
<dbReference type="GO" id="GO:0016491">
    <property type="term" value="F:oxidoreductase activity"/>
    <property type="evidence" value="ECO:0007669"/>
    <property type="project" value="UniProtKB-KW"/>
</dbReference>
<proteinExistence type="predicted"/>
<dbReference type="Pfam" id="PF01408">
    <property type="entry name" value="GFO_IDH_MocA"/>
    <property type="match status" value="1"/>
</dbReference>
<dbReference type="Gene3D" id="3.30.360.10">
    <property type="entry name" value="Dihydrodipicolinate Reductase, domain 2"/>
    <property type="match status" value="1"/>
</dbReference>
<feature type="non-terminal residue" evidence="3">
    <location>
        <position position="170"/>
    </location>
</feature>
<name>X0TD85_9ZZZZ</name>
<keyword evidence="1" id="KW-0560">Oxidoreductase</keyword>
<gene>
    <name evidence="3" type="ORF">S01H1_29602</name>
</gene>
<dbReference type="InterPro" id="IPR000683">
    <property type="entry name" value="Gfo/Idh/MocA-like_OxRdtase_N"/>
</dbReference>
<comment type="caution">
    <text evidence="3">The sequence shown here is derived from an EMBL/GenBank/DDBJ whole genome shotgun (WGS) entry which is preliminary data.</text>
</comment>
<dbReference type="InterPro" id="IPR036291">
    <property type="entry name" value="NAD(P)-bd_dom_sf"/>
</dbReference>
<evidence type="ECO:0000259" key="2">
    <source>
        <dbReference type="Pfam" id="PF01408"/>
    </source>
</evidence>
<reference evidence="3" key="1">
    <citation type="journal article" date="2014" name="Front. Microbiol.">
        <title>High frequency of phylogenetically diverse reductive dehalogenase-homologous genes in deep subseafloor sedimentary metagenomes.</title>
        <authorList>
            <person name="Kawai M."/>
            <person name="Futagami T."/>
            <person name="Toyoda A."/>
            <person name="Takaki Y."/>
            <person name="Nishi S."/>
            <person name="Hori S."/>
            <person name="Arai W."/>
            <person name="Tsubouchi T."/>
            <person name="Morono Y."/>
            <person name="Uchiyama I."/>
            <person name="Ito T."/>
            <person name="Fujiyama A."/>
            <person name="Inagaki F."/>
            <person name="Takami H."/>
        </authorList>
    </citation>
    <scope>NUCLEOTIDE SEQUENCE</scope>
    <source>
        <strain evidence="3">Expedition CK06-06</strain>
    </source>
</reference>
<evidence type="ECO:0000256" key="1">
    <source>
        <dbReference type="ARBA" id="ARBA00023002"/>
    </source>
</evidence>
<accession>X0TD85</accession>
<dbReference type="SUPFAM" id="SSF51735">
    <property type="entry name" value="NAD(P)-binding Rossmann-fold domains"/>
    <property type="match status" value="1"/>
</dbReference>
<organism evidence="3">
    <name type="scientific">marine sediment metagenome</name>
    <dbReference type="NCBI Taxonomy" id="412755"/>
    <lineage>
        <taxon>unclassified sequences</taxon>
        <taxon>metagenomes</taxon>
        <taxon>ecological metagenomes</taxon>
    </lineage>
</organism>